<evidence type="ECO:0000256" key="6">
    <source>
        <dbReference type="SAM" id="MobiDB-lite"/>
    </source>
</evidence>
<evidence type="ECO:0000313" key="8">
    <source>
        <dbReference type="Proteomes" id="UP000572268"/>
    </source>
</evidence>
<dbReference type="NCBIfam" id="NF009487">
    <property type="entry name" value="PRK12849.1"/>
    <property type="match status" value="1"/>
</dbReference>
<dbReference type="SUPFAM" id="SSF52029">
    <property type="entry name" value="GroEL apical domain-like"/>
    <property type="match status" value="1"/>
</dbReference>
<dbReference type="InterPro" id="IPR018370">
    <property type="entry name" value="Chaperonin_Cpn60_CS"/>
</dbReference>
<accession>A0A7J6LTV0</accession>
<dbReference type="NCBIfam" id="NF009489">
    <property type="entry name" value="PRK12851.1"/>
    <property type="match status" value="1"/>
</dbReference>
<dbReference type="InterPro" id="IPR002423">
    <property type="entry name" value="Cpn60/GroEL/TCP-1"/>
</dbReference>
<comment type="caution">
    <text evidence="7">The sequence shown here is derived from an EMBL/GenBank/DDBJ whole genome shotgun (WGS) entry which is preliminary data.</text>
</comment>
<dbReference type="FunFam" id="3.50.7.10:FF:000001">
    <property type="entry name" value="60 kDa chaperonin"/>
    <property type="match status" value="1"/>
</dbReference>
<feature type="compositionally biased region" description="Basic residues" evidence="6">
    <location>
        <begin position="1316"/>
        <end position="1325"/>
    </location>
</feature>
<evidence type="ECO:0000256" key="2">
    <source>
        <dbReference type="ARBA" id="ARBA00022741"/>
    </source>
</evidence>
<dbReference type="PANTHER" id="PTHR45633">
    <property type="entry name" value="60 KDA HEAT SHOCK PROTEIN, MITOCHONDRIAL"/>
    <property type="match status" value="1"/>
</dbReference>
<evidence type="ECO:0000256" key="1">
    <source>
        <dbReference type="ARBA" id="ARBA00006607"/>
    </source>
</evidence>
<dbReference type="NCBIfam" id="NF009488">
    <property type="entry name" value="PRK12850.1"/>
    <property type="match status" value="1"/>
</dbReference>
<dbReference type="EMBL" id="JABANN010000310">
    <property type="protein sequence ID" value="KAF4662738.1"/>
    <property type="molecule type" value="Genomic_DNA"/>
</dbReference>
<dbReference type="Proteomes" id="UP000572268">
    <property type="component" value="Unassembled WGS sequence"/>
</dbReference>
<dbReference type="Gene3D" id="3.30.260.10">
    <property type="entry name" value="TCP-1-like chaperonin intermediate domain"/>
    <property type="match status" value="1"/>
</dbReference>
<protein>
    <submittedName>
        <fullName evidence="7">60 kDa heat shock protein, mitochondrial</fullName>
    </submittedName>
</protein>
<name>A0A7J6LTV0_PEROL</name>
<feature type="region of interest" description="Disordered" evidence="6">
    <location>
        <begin position="1246"/>
        <end position="1270"/>
    </location>
</feature>
<keyword evidence="7" id="KW-0346">Stress response</keyword>
<sequence length="1362" mass="150212">MLSRSSTCMGVAKEVLHGAEARSRMLVGVNRIADAVAVTMGPKGRNVVIEQSFGSPKVTKDGVTVAKAIDLPDKMQNVGAALIKQVASKTNDIAGDGTTTSTVLARAIFREGCKAVAAGMNPMDLKRGIDAAVKLVMDELKTRAQAISTAQEIQQVATIAANGDKTIGSLIAEAFEKVGKDGTITVSDGKTMDHQLEVVEGMQFNRGYISPYFITNNKTQSVEFENPLILVHEKKISSIQSILPVLEYVVKLQRPLLIIAEDVDGEALATLVVNKLRGGLKVCAVKAPGFGDNRKAQMQDIATVCGCEVISEETGTKLSEDFDPALLGSCKSVSVKKDDTIILDGAGAREEIDERCETLRDAIDNTSSEYEKDKLKERLAKMSGGVAVIKVGGSSELEVSEVKDRLNDALNATKAAVEEGIVPGGGSALLRASKKLEDLKLDNFDQEVGCNIIRSACKQPCKTIVENAGEEGAVVVQKLLSDDHYHKGYNAQTSEYVDMLQQGIVDPTKVVRTALADAASIASLMTTTETVICDLPEKEKAPAAPDMNGMGGMGGMGGMMVAQSCWAVCVQALRHWMARFMQSSPWRPLLVGHVNKRIVRSLCVTTGSKIVDKRKLDVERLLTAADVWSYYTLNRSQCRGSDICRLLWVLAGEMERSTKDEKITIVNHKCFMRILNDLIRHVDTLPLDSLAVVPRTLVRLNWRDMGLFKHIESPIMTLLPSMTTSQIAEVTRAYADVQAGGKAFWESIINNVAHRAGEFNPGDFAHVCVSMTRKSSHKPVHFLKGAYPFLLHQMQRKAHAIEDVVKILRVYARWPSGLMRQTSMLEAVASQFSVEALAGLTDRDLAQVLASLAALCGSREYPYREGAAVFHRAEPLIVERVPAMDHGSLSRIVFALNAHGLGTEGLYRLLLDRSLEVVSAMSPRQLSNNLRVFGEQICNGNARRKDASMSERHGRQITLPASNTDESWFFDAAEATVVRKIREFKSLDVVETIVGYAHARTGSMQLWAVLVEAANHRVAIFNAEQASMLCWAFAVVRTGGKLFPQLQVTALERLNQFSAFGLTNMLWAFAVMKKLDPDFCETILGVLTPEVVSSDSRCALLFPTLRELQALHPDFDPAGTERYLQYCRSHFWNLQLSAAPGDDLMTSLSDTLMTIDRPGVGRYDFDGFFVDMWVPGIRAAILVSSRANMQARSQTPTGDAILRHRHIIRVTKGRVIHVWDQEWNEMDAEQQATFLRERLDRWSQEDESKEQEVVVGESPTESLPASQPALSATVERIPDEVDLLKKLQGRMKEEAEAGNALTPGLCAGSPQEMVRSLRRQRRAAKRWKEIDTPEDEPAKLPWETRMWVKERKARHADREENK</sequence>
<dbReference type="InterPro" id="IPR027413">
    <property type="entry name" value="GROEL-like_equatorial_sf"/>
</dbReference>
<keyword evidence="3" id="KW-0067">ATP-binding</keyword>
<feature type="compositionally biased region" description="Polar residues" evidence="6">
    <location>
        <begin position="1259"/>
        <end position="1270"/>
    </location>
</feature>
<evidence type="ECO:0000256" key="5">
    <source>
        <dbReference type="RuleBase" id="RU000418"/>
    </source>
</evidence>
<dbReference type="GO" id="GO:0140662">
    <property type="term" value="F:ATP-dependent protein folding chaperone"/>
    <property type="evidence" value="ECO:0007669"/>
    <property type="project" value="InterPro"/>
</dbReference>
<dbReference type="PRINTS" id="PR00298">
    <property type="entry name" value="CHAPERONIN60"/>
</dbReference>
<evidence type="ECO:0000256" key="4">
    <source>
        <dbReference type="ARBA" id="ARBA00023186"/>
    </source>
</evidence>
<dbReference type="Pfam" id="PF00118">
    <property type="entry name" value="Cpn60_TCP1"/>
    <property type="match status" value="1"/>
</dbReference>
<evidence type="ECO:0000256" key="3">
    <source>
        <dbReference type="ARBA" id="ARBA00022840"/>
    </source>
</evidence>
<proteinExistence type="inferred from homology"/>
<dbReference type="CDD" id="cd03344">
    <property type="entry name" value="GroEL"/>
    <property type="match status" value="1"/>
</dbReference>
<evidence type="ECO:0000313" key="7">
    <source>
        <dbReference type="EMBL" id="KAF4662738.1"/>
    </source>
</evidence>
<dbReference type="Gene3D" id="3.50.7.10">
    <property type="entry name" value="GroEL"/>
    <property type="match status" value="1"/>
</dbReference>
<keyword evidence="4" id="KW-0143">Chaperone</keyword>
<dbReference type="GO" id="GO:0005524">
    <property type="term" value="F:ATP binding"/>
    <property type="evidence" value="ECO:0007669"/>
    <property type="project" value="UniProtKB-KW"/>
</dbReference>
<dbReference type="NCBIfam" id="TIGR02348">
    <property type="entry name" value="GroEL"/>
    <property type="match status" value="1"/>
</dbReference>
<dbReference type="InterPro" id="IPR027409">
    <property type="entry name" value="GroEL-like_apical_dom_sf"/>
</dbReference>
<dbReference type="NCBIfam" id="NF000592">
    <property type="entry name" value="PRK00013.1"/>
    <property type="match status" value="1"/>
</dbReference>
<dbReference type="SUPFAM" id="SSF48592">
    <property type="entry name" value="GroEL equatorial domain-like"/>
    <property type="match status" value="2"/>
</dbReference>
<comment type="similarity">
    <text evidence="1 5">Belongs to the chaperonin (HSP60) family.</text>
</comment>
<reference evidence="7 8" key="1">
    <citation type="submission" date="2020-04" db="EMBL/GenBank/DDBJ databases">
        <title>Perkinsus olseni comparative genomics.</title>
        <authorList>
            <person name="Bogema D.R."/>
        </authorList>
    </citation>
    <scope>NUCLEOTIDE SEQUENCE [LARGE SCALE GENOMIC DNA]</scope>
    <source>
        <strain evidence="7">ATCC PRA-31</strain>
    </source>
</reference>
<dbReference type="PROSITE" id="PS00296">
    <property type="entry name" value="CHAPERONINS_CPN60"/>
    <property type="match status" value="1"/>
</dbReference>
<dbReference type="GO" id="GO:0042026">
    <property type="term" value="P:protein refolding"/>
    <property type="evidence" value="ECO:0007669"/>
    <property type="project" value="InterPro"/>
</dbReference>
<gene>
    <name evidence="7" type="primary">HSPD1</name>
    <name evidence="7" type="ORF">FOL46_005167</name>
</gene>
<keyword evidence="2" id="KW-0547">Nucleotide-binding</keyword>
<dbReference type="HAMAP" id="MF_00600">
    <property type="entry name" value="CH60"/>
    <property type="match status" value="1"/>
</dbReference>
<feature type="region of interest" description="Disordered" evidence="6">
    <location>
        <begin position="1295"/>
        <end position="1345"/>
    </location>
</feature>
<dbReference type="Gene3D" id="1.10.560.10">
    <property type="entry name" value="GroEL-like equatorial domain"/>
    <property type="match status" value="1"/>
</dbReference>
<dbReference type="InterPro" id="IPR001844">
    <property type="entry name" value="Cpn60/GroEL"/>
</dbReference>
<organism evidence="7 8">
    <name type="scientific">Perkinsus olseni</name>
    <name type="common">Perkinsus atlanticus</name>
    <dbReference type="NCBI Taxonomy" id="32597"/>
    <lineage>
        <taxon>Eukaryota</taxon>
        <taxon>Sar</taxon>
        <taxon>Alveolata</taxon>
        <taxon>Perkinsozoa</taxon>
        <taxon>Perkinsea</taxon>
        <taxon>Perkinsida</taxon>
        <taxon>Perkinsidae</taxon>
        <taxon>Perkinsus</taxon>
    </lineage>
</organism>
<dbReference type="InterPro" id="IPR027410">
    <property type="entry name" value="TCP-1-like_intermed_sf"/>
</dbReference>